<dbReference type="PANTHER" id="PTHR30386">
    <property type="entry name" value="MEMBRANE FUSION SUBUNIT OF EMRAB-TOLC MULTIDRUG EFFLUX PUMP"/>
    <property type="match status" value="1"/>
</dbReference>
<keyword evidence="2" id="KW-0175">Coiled coil</keyword>
<comment type="similarity">
    <text evidence="1">Belongs to the membrane fusion protein (MFP) (TC 8.A.1) family.</text>
</comment>
<keyword evidence="3" id="KW-0812">Transmembrane</keyword>
<gene>
    <name evidence="6" type="ORF">G9399_24035</name>
</gene>
<feature type="coiled-coil region" evidence="2">
    <location>
        <begin position="193"/>
        <end position="227"/>
    </location>
</feature>
<name>A0AAE7VJE1_SERFO</name>
<dbReference type="EMBL" id="CP054160">
    <property type="protein sequence ID" value="QXT42732.1"/>
    <property type="molecule type" value="Genomic_DNA"/>
</dbReference>
<dbReference type="InterPro" id="IPR058625">
    <property type="entry name" value="MdtA-like_BSH"/>
</dbReference>
<evidence type="ECO:0000313" key="6">
    <source>
        <dbReference type="EMBL" id="QXT42732.1"/>
    </source>
</evidence>
<dbReference type="Gene3D" id="2.40.30.170">
    <property type="match status" value="1"/>
</dbReference>
<evidence type="ECO:0000256" key="1">
    <source>
        <dbReference type="ARBA" id="ARBA00009477"/>
    </source>
</evidence>
<evidence type="ECO:0000256" key="2">
    <source>
        <dbReference type="SAM" id="Coils"/>
    </source>
</evidence>
<dbReference type="PRINTS" id="PR01490">
    <property type="entry name" value="RTXTOXIND"/>
</dbReference>
<dbReference type="AlphaFoldDB" id="A0AAE7VJE1"/>
<keyword evidence="3" id="KW-1133">Transmembrane helix</keyword>
<dbReference type="RefSeq" id="WP_121608582.1">
    <property type="nucleotide sequence ID" value="NZ_CP054160.3"/>
</dbReference>
<evidence type="ECO:0000259" key="5">
    <source>
        <dbReference type="Pfam" id="PF26002"/>
    </source>
</evidence>
<evidence type="ECO:0000259" key="4">
    <source>
        <dbReference type="Pfam" id="PF25917"/>
    </source>
</evidence>
<feature type="domain" description="AprE-like beta-barrel" evidence="5">
    <location>
        <begin position="301"/>
        <end position="395"/>
    </location>
</feature>
<proteinExistence type="inferred from homology"/>
<dbReference type="InterPro" id="IPR050739">
    <property type="entry name" value="MFP"/>
</dbReference>
<organism evidence="6 7">
    <name type="scientific">Serratia fonticola</name>
    <dbReference type="NCBI Taxonomy" id="47917"/>
    <lineage>
        <taxon>Bacteria</taxon>
        <taxon>Pseudomonadati</taxon>
        <taxon>Pseudomonadota</taxon>
        <taxon>Gammaproteobacteria</taxon>
        <taxon>Enterobacterales</taxon>
        <taxon>Yersiniaceae</taxon>
        <taxon>Serratia</taxon>
    </lineage>
</organism>
<keyword evidence="3" id="KW-0472">Membrane</keyword>
<dbReference type="Proteomes" id="UP000503464">
    <property type="component" value="Chromosome"/>
</dbReference>
<dbReference type="PANTHER" id="PTHR30386:SF28">
    <property type="entry name" value="EXPORTED PROTEIN"/>
    <property type="match status" value="1"/>
</dbReference>
<sequence length="419" mass="47178">MSESLFRKEALESNRTKMIGAVALYCPPYRWLVISIVALITVSIALFFVFGSYTKRETAVGELLPIGGILTVSPPVSGTVVNLSVTEGESVHKGQPLMEISSEVATSLGRTRHMVADQLEMQRSRLQADLAALDTLNKEAILGLKERLALLQSQLKQTEMQRKQRIRQIELARVQLDKIQQMQKEGYASNTQVEQQETNLLDTDTRLQETTRQQLDLQQQIAQTYQQLREQPLNALNQRHDMQSKLSNIDQQLAENESRRSVVLQAPQDSVVGAVLTKQGQIVNAGQSVVSLLPENGKLQARMMVSSRSIGFIQAGQRVVLRYQAYPYQKFGQQYGRVAEVSRTALSPQEVATLTGNNEVREQHYRVVVELDKQDILVYGKKEHLKPGIALEADFLIDNRRLIEWVLEPLYALGRRSAS</sequence>
<dbReference type="Pfam" id="PF25917">
    <property type="entry name" value="BSH_RND"/>
    <property type="match status" value="1"/>
</dbReference>
<dbReference type="InterPro" id="IPR058982">
    <property type="entry name" value="Beta-barrel_AprE"/>
</dbReference>
<feature type="transmembrane region" description="Helical" evidence="3">
    <location>
        <begin position="31"/>
        <end position="50"/>
    </location>
</feature>
<evidence type="ECO:0000313" key="7">
    <source>
        <dbReference type="Proteomes" id="UP000503464"/>
    </source>
</evidence>
<feature type="coiled-coil region" evidence="2">
    <location>
        <begin position="116"/>
        <end position="161"/>
    </location>
</feature>
<feature type="domain" description="Multidrug resistance protein MdtA-like barrel-sandwich hybrid" evidence="4">
    <location>
        <begin position="70"/>
        <end position="288"/>
    </location>
</feature>
<protein>
    <submittedName>
        <fullName evidence="6">HlyD family efflux transporter periplasmic adaptor subunit</fullName>
    </submittedName>
</protein>
<dbReference type="Gene3D" id="2.40.50.100">
    <property type="match status" value="1"/>
</dbReference>
<reference evidence="7" key="1">
    <citation type="submission" date="2020-03" db="EMBL/GenBank/DDBJ databases">
        <title>Genome sequences of seven Enterobacteriaceae strains isolated from Canadian wastewater treatment facilities.</title>
        <authorList>
            <person name="Huang H."/>
            <person name="Chmara J.T."/>
            <person name="Duceppe M.-O."/>
        </authorList>
    </citation>
    <scope>NUCLEOTIDE SEQUENCE [LARGE SCALE GENOMIC DNA]</scope>
    <source>
        <strain evidence="7">Biosolid 3</strain>
    </source>
</reference>
<evidence type="ECO:0000256" key="3">
    <source>
        <dbReference type="SAM" id="Phobius"/>
    </source>
</evidence>
<accession>A0AAE7VJE1</accession>
<dbReference type="Pfam" id="PF26002">
    <property type="entry name" value="Beta-barrel_AprE"/>
    <property type="match status" value="1"/>
</dbReference>